<dbReference type="Pfam" id="PF03734">
    <property type="entry name" value="YkuD"/>
    <property type="match status" value="1"/>
</dbReference>
<dbReference type="InterPro" id="IPR005490">
    <property type="entry name" value="LD_TPept_cat_dom"/>
</dbReference>
<keyword evidence="8" id="KW-1133">Transmembrane helix</keyword>
<feature type="active site" description="Nucleophile" evidence="6">
    <location>
        <position position="214"/>
    </location>
</feature>
<protein>
    <recommendedName>
        <fullName evidence="9">L,D-TPase catalytic domain-containing protein</fullName>
    </recommendedName>
</protein>
<keyword evidence="8" id="KW-0472">Membrane</keyword>
<dbReference type="PROSITE" id="PS52029">
    <property type="entry name" value="LD_TPASE"/>
    <property type="match status" value="1"/>
</dbReference>
<evidence type="ECO:0000259" key="9">
    <source>
        <dbReference type="PROSITE" id="PS52029"/>
    </source>
</evidence>
<dbReference type="EMBL" id="BAABKN010000012">
    <property type="protein sequence ID" value="GAA4735335.1"/>
    <property type="molecule type" value="Genomic_DNA"/>
</dbReference>
<feature type="active site" description="Proton donor/acceptor" evidence="6">
    <location>
        <position position="190"/>
    </location>
</feature>
<dbReference type="RefSeq" id="WP_345526516.1">
    <property type="nucleotide sequence ID" value="NZ_BAABKN010000012.1"/>
</dbReference>
<accession>A0ABP8YR66</accession>
<dbReference type="CDD" id="cd16913">
    <property type="entry name" value="YkuD_like"/>
    <property type="match status" value="1"/>
</dbReference>
<proteinExistence type="predicted"/>
<dbReference type="PANTHER" id="PTHR30582:SF2">
    <property type="entry name" value="L,D-TRANSPEPTIDASE YCIB-RELATED"/>
    <property type="match status" value="1"/>
</dbReference>
<evidence type="ECO:0000256" key="6">
    <source>
        <dbReference type="PROSITE-ProRule" id="PRU01373"/>
    </source>
</evidence>
<keyword evidence="2" id="KW-0808">Transferase</keyword>
<keyword evidence="4 6" id="KW-0573">Peptidoglycan synthesis</keyword>
<dbReference type="InterPro" id="IPR038063">
    <property type="entry name" value="Transpep_catalytic_dom"/>
</dbReference>
<dbReference type="Gene3D" id="2.40.440.10">
    <property type="entry name" value="L,D-transpeptidase catalytic domain-like"/>
    <property type="match status" value="1"/>
</dbReference>
<dbReference type="Proteomes" id="UP001499882">
    <property type="component" value="Unassembled WGS sequence"/>
</dbReference>
<evidence type="ECO:0000256" key="7">
    <source>
        <dbReference type="SAM" id="MobiDB-lite"/>
    </source>
</evidence>
<evidence type="ECO:0000313" key="11">
    <source>
        <dbReference type="Proteomes" id="UP001499882"/>
    </source>
</evidence>
<feature type="domain" description="L,D-TPase catalytic" evidence="9">
    <location>
        <begin position="116"/>
        <end position="238"/>
    </location>
</feature>
<evidence type="ECO:0000256" key="5">
    <source>
        <dbReference type="ARBA" id="ARBA00023316"/>
    </source>
</evidence>
<dbReference type="InterPro" id="IPR050979">
    <property type="entry name" value="LD-transpeptidase"/>
</dbReference>
<evidence type="ECO:0000256" key="8">
    <source>
        <dbReference type="SAM" id="Phobius"/>
    </source>
</evidence>
<name>A0ABP8YR66_9ACTN</name>
<gene>
    <name evidence="10" type="ORF">GCM10023350_18910</name>
</gene>
<feature type="region of interest" description="Disordered" evidence="7">
    <location>
        <begin position="47"/>
        <end position="117"/>
    </location>
</feature>
<evidence type="ECO:0000256" key="1">
    <source>
        <dbReference type="ARBA" id="ARBA00004752"/>
    </source>
</evidence>
<evidence type="ECO:0000256" key="4">
    <source>
        <dbReference type="ARBA" id="ARBA00022984"/>
    </source>
</evidence>
<evidence type="ECO:0000313" key="10">
    <source>
        <dbReference type="EMBL" id="GAA4735335.1"/>
    </source>
</evidence>
<evidence type="ECO:0000256" key="2">
    <source>
        <dbReference type="ARBA" id="ARBA00022679"/>
    </source>
</evidence>
<comment type="pathway">
    <text evidence="1 6">Cell wall biogenesis; peptidoglycan biosynthesis.</text>
</comment>
<reference evidence="11" key="1">
    <citation type="journal article" date="2019" name="Int. J. Syst. Evol. Microbiol.">
        <title>The Global Catalogue of Microorganisms (GCM) 10K type strain sequencing project: providing services to taxonomists for standard genome sequencing and annotation.</title>
        <authorList>
            <consortium name="The Broad Institute Genomics Platform"/>
            <consortium name="The Broad Institute Genome Sequencing Center for Infectious Disease"/>
            <person name="Wu L."/>
            <person name="Ma J."/>
        </authorList>
    </citation>
    <scope>NUCLEOTIDE SEQUENCE [LARGE SCALE GENOMIC DNA]</scope>
    <source>
        <strain evidence="11">JCM 18532</strain>
    </source>
</reference>
<dbReference type="SUPFAM" id="SSF141523">
    <property type="entry name" value="L,D-transpeptidase catalytic domain-like"/>
    <property type="match status" value="1"/>
</dbReference>
<dbReference type="PANTHER" id="PTHR30582">
    <property type="entry name" value="L,D-TRANSPEPTIDASE"/>
    <property type="match status" value="1"/>
</dbReference>
<feature type="compositionally biased region" description="Low complexity" evidence="7">
    <location>
        <begin position="71"/>
        <end position="95"/>
    </location>
</feature>
<keyword evidence="5 6" id="KW-0961">Cell wall biogenesis/degradation</keyword>
<sequence>MSEPRGAHRAVPVRPRYGRLTALGVSLAVTAIAVLGSFGILPFSGGDGAAAQKSPTSPAAADIGQAERPPADASPSETASEPPSTSTSTSTSADSAETEADPALDTTVPAESGDGRRVVFSQSRQRVWLIGDRGKVQRTYLVSGSVYDNLDPGSYQVYSRSEQAWGIDDSGTMKYFVRFAQGDHAAIGFHDIPIDDGKPVQTLRQLGTPLSHGCIRQKEADAVALWEFAPIGTDVVVTA</sequence>
<organism evidence="10 11">
    <name type="scientific">Nocardioides endophyticus</name>
    <dbReference type="NCBI Taxonomy" id="1353775"/>
    <lineage>
        <taxon>Bacteria</taxon>
        <taxon>Bacillati</taxon>
        <taxon>Actinomycetota</taxon>
        <taxon>Actinomycetes</taxon>
        <taxon>Propionibacteriales</taxon>
        <taxon>Nocardioidaceae</taxon>
        <taxon>Nocardioides</taxon>
    </lineage>
</organism>
<keyword evidence="8" id="KW-0812">Transmembrane</keyword>
<keyword evidence="11" id="KW-1185">Reference proteome</keyword>
<keyword evidence="3 6" id="KW-0133">Cell shape</keyword>
<comment type="caution">
    <text evidence="10">The sequence shown here is derived from an EMBL/GenBank/DDBJ whole genome shotgun (WGS) entry which is preliminary data.</text>
</comment>
<feature type="transmembrane region" description="Helical" evidence="8">
    <location>
        <begin position="20"/>
        <end position="43"/>
    </location>
</feature>
<evidence type="ECO:0000256" key="3">
    <source>
        <dbReference type="ARBA" id="ARBA00022960"/>
    </source>
</evidence>